<evidence type="ECO:0000313" key="2">
    <source>
        <dbReference type="Proteomes" id="UP000006462"/>
    </source>
</evidence>
<protein>
    <submittedName>
        <fullName evidence="1">Uncharacterized protein</fullName>
    </submittedName>
</protein>
<evidence type="ECO:0000313" key="1">
    <source>
        <dbReference type="EMBL" id="EFB91326.1"/>
    </source>
</evidence>
<dbReference type="EMBL" id="ADFP01000046">
    <property type="protein sequence ID" value="EFB91326.1"/>
    <property type="molecule type" value="Genomic_DNA"/>
</dbReference>
<proteinExistence type="predicted"/>
<sequence>MVKNTILRGVELIDLLLLSFCVQYRETHFPPGQYLWEVSASIDSLKYLKLFLKLRLTLEVWIPLIAHTVCGYCFIVDCLEGF</sequence>
<keyword evidence="2" id="KW-1185">Reference proteome</keyword>
<gene>
    <name evidence="1" type="ORF">HMPREF7215_2763</name>
</gene>
<name>A0ABM9ZWX3_9BACT</name>
<dbReference type="Proteomes" id="UP000006462">
    <property type="component" value="Unassembled WGS sequence"/>
</dbReference>
<accession>A0ABM9ZWX3</accession>
<comment type="caution">
    <text evidence="1">The sequence shown here is derived from an EMBL/GenBank/DDBJ whole genome shotgun (WGS) entry which is preliminary data.</text>
</comment>
<reference evidence="1 2" key="1">
    <citation type="submission" date="2009-12" db="EMBL/GenBank/DDBJ databases">
        <authorList>
            <person name="Shrivastava S."/>
            <person name="Madupu R."/>
            <person name="Durkin A.S."/>
            <person name="Torralba M."/>
            <person name="Methe B."/>
            <person name="Sutton G.G."/>
            <person name="Strausberg R.L."/>
            <person name="Nelson K.E."/>
        </authorList>
    </citation>
    <scope>NUCLEOTIDE SEQUENCE [LARGE SCALE GENOMIC DNA]</scope>
    <source>
        <strain evidence="1 2">W5455</strain>
    </source>
</reference>
<organism evidence="1 2">
    <name type="scientific">Pyramidobacter piscolens W5455</name>
    <dbReference type="NCBI Taxonomy" id="352165"/>
    <lineage>
        <taxon>Bacteria</taxon>
        <taxon>Thermotogati</taxon>
        <taxon>Synergistota</taxon>
        <taxon>Synergistia</taxon>
        <taxon>Synergistales</taxon>
        <taxon>Dethiosulfovibrionaceae</taxon>
        <taxon>Pyramidobacter</taxon>
    </lineage>
</organism>